<protein>
    <submittedName>
        <fullName evidence="4">Uncharacterized protein</fullName>
    </submittedName>
</protein>
<reference evidence="4" key="1">
    <citation type="submission" date="2021-02" db="EMBL/GenBank/DDBJ databases">
        <authorList>
            <person name="Dougan E. K."/>
            <person name="Rhodes N."/>
            <person name="Thang M."/>
            <person name="Chan C."/>
        </authorList>
    </citation>
    <scope>NUCLEOTIDE SEQUENCE</scope>
</reference>
<keyword evidence="1" id="KW-0489">Methyltransferase</keyword>
<feature type="region of interest" description="Disordered" evidence="3">
    <location>
        <begin position="1"/>
        <end position="20"/>
    </location>
</feature>
<dbReference type="EMBL" id="CAJNNV010031644">
    <property type="protein sequence ID" value="CAE8637209.1"/>
    <property type="molecule type" value="Genomic_DNA"/>
</dbReference>
<dbReference type="GO" id="GO:0008168">
    <property type="term" value="F:methyltransferase activity"/>
    <property type="evidence" value="ECO:0007669"/>
    <property type="project" value="UniProtKB-KW"/>
</dbReference>
<dbReference type="Gene3D" id="3.40.50.150">
    <property type="entry name" value="Vaccinia Virus protein VP39"/>
    <property type="match status" value="1"/>
</dbReference>
<evidence type="ECO:0000256" key="2">
    <source>
        <dbReference type="ARBA" id="ARBA00022679"/>
    </source>
</evidence>
<feature type="compositionally biased region" description="Polar residues" evidence="3">
    <location>
        <begin position="1"/>
        <end position="11"/>
    </location>
</feature>
<keyword evidence="5" id="KW-1185">Reference proteome</keyword>
<sequence length="490" mass="55264">MSQSPEASQAATLELPGTQEDLMSQIDELLSQQDQEDHLDMGQGPIDVGGDDREQCAEFSPECVASEHELSDMGDGLTDRTNDYWIKPLMDVIGSSLSFPKGLRYGSDCSGVDAPKWSLDALTDRLPSLSMEEPSLNLFIGSDSLDVAVKHVFASEAPGREGLFQKYLLMLNKNPNSLIQDGPGILWDDMLTRGAKGLDWRSDRYLDSERVDIYTAGSECQDRSSLNRYKKPLEINNITSQSGGSSTTLAASLTYIKDFRPKLVLIENTHSKKYGRVVLAAMRDLQYVARLYIINSRTFRAPESRTRVFCVAVDPSQVTLAWPPAQWASWLSQVSDICMGQKLSIEDVMLPATHPIVEKRLADLKANFTKKWKPTTFTESLDTGKGWAQCFKRHQLARETLGKQFNTRVPCASQLRQRFGNEWSRHLCAREQDVLYLHLFAMQQAGMPLDSPVTWDLTNNIDYPCWKDSSYHGVVPCLLRDHTYYNLFHQ</sequence>
<evidence type="ECO:0000313" key="4">
    <source>
        <dbReference type="EMBL" id="CAE8637209.1"/>
    </source>
</evidence>
<evidence type="ECO:0000313" key="5">
    <source>
        <dbReference type="Proteomes" id="UP000654075"/>
    </source>
</evidence>
<proteinExistence type="predicted"/>
<accession>A0A813HH05</accession>
<dbReference type="Proteomes" id="UP000654075">
    <property type="component" value="Unassembled WGS sequence"/>
</dbReference>
<dbReference type="AlphaFoldDB" id="A0A813HH05"/>
<dbReference type="OrthoDB" id="423221at2759"/>
<dbReference type="GO" id="GO:0032259">
    <property type="term" value="P:methylation"/>
    <property type="evidence" value="ECO:0007669"/>
    <property type="project" value="UniProtKB-KW"/>
</dbReference>
<dbReference type="InterPro" id="IPR001525">
    <property type="entry name" value="C5_MeTfrase"/>
</dbReference>
<keyword evidence="2" id="KW-0808">Transferase</keyword>
<comment type="caution">
    <text evidence="4">The sequence shown here is derived from an EMBL/GenBank/DDBJ whole genome shotgun (WGS) entry which is preliminary data.</text>
</comment>
<dbReference type="SUPFAM" id="SSF53335">
    <property type="entry name" value="S-adenosyl-L-methionine-dependent methyltransferases"/>
    <property type="match status" value="1"/>
</dbReference>
<name>A0A813HH05_POLGL</name>
<evidence type="ECO:0000256" key="3">
    <source>
        <dbReference type="SAM" id="MobiDB-lite"/>
    </source>
</evidence>
<evidence type="ECO:0000256" key="1">
    <source>
        <dbReference type="ARBA" id="ARBA00022603"/>
    </source>
</evidence>
<dbReference type="InterPro" id="IPR029063">
    <property type="entry name" value="SAM-dependent_MTases_sf"/>
</dbReference>
<feature type="non-terminal residue" evidence="4">
    <location>
        <position position="490"/>
    </location>
</feature>
<organism evidence="4 5">
    <name type="scientific">Polarella glacialis</name>
    <name type="common">Dinoflagellate</name>
    <dbReference type="NCBI Taxonomy" id="89957"/>
    <lineage>
        <taxon>Eukaryota</taxon>
        <taxon>Sar</taxon>
        <taxon>Alveolata</taxon>
        <taxon>Dinophyceae</taxon>
        <taxon>Suessiales</taxon>
        <taxon>Suessiaceae</taxon>
        <taxon>Polarella</taxon>
    </lineage>
</organism>
<dbReference type="Pfam" id="PF00145">
    <property type="entry name" value="DNA_methylase"/>
    <property type="match status" value="1"/>
</dbReference>
<gene>
    <name evidence="4" type="ORF">PGLA1383_LOCUS52598</name>
</gene>